<evidence type="ECO:0000313" key="1">
    <source>
        <dbReference type="EMBL" id="CAI0381629.1"/>
    </source>
</evidence>
<organism evidence="1 2">
    <name type="scientific">Linum tenue</name>
    <dbReference type="NCBI Taxonomy" id="586396"/>
    <lineage>
        <taxon>Eukaryota</taxon>
        <taxon>Viridiplantae</taxon>
        <taxon>Streptophyta</taxon>
        <taxon>Embryophyta</taxon>
        <taxon>Tracheophyta</taxon>
        <taxon>Spermatophyta</taxon>
        <taxon>Magnoliopsida</taxon>
        <taxon>eudicotyledons</taxon>
        <taxon>Gunneridae</taxon>
        <taxon>Pentapetalae</taxon>
        <taxon>rosids</taxon>
        <taxon>fabids</taxon>
        <taxon>Malpighiales</taxon>
        <taxon>Linaceae</taxon>
        <taxon>Linum</taxon>
    </lineage>
</organism>
<name>A0AAV0H8L5_9ROSI</name>
<keyword evidence="2" id="KW-1185">Reference proteome</keyword>
<protein>
    <submittedName>
        <fullName evidence="1">Uncharacterized protein</fullName>
    </submittedName>
</protein>
<gene>
    <name evidence="1" type="ORF">LITE_LOCUS3231</name>
</gene>
<sequence length="35" mass="3995">VSQPLHSNSPCLSPWIHCTRPRSTLLRSLSFREGM</sequence>
<dbReference type="EMBL" id="CAMGYJ010000002">
    <property type="protein sequence ID" value="CAI0381629.1"/>
    <property type="molecule type" value="Genomic_DNA"/>
</dbReference>
<feature type="non-terminal residue" evidence="1">
    <location>
        <position position="1"/>
    </location>
</feature>
<dbReference type="AlphaFoldDB" id="A0AAV0H8L5"/>
<proteinExistence type="predicted"/>
<reference evidence="1" key="1">
    <citation type="submission" date="2022-08" db="EMBL/GenBank/DDBJ databases">
        <authorList>
            <person name="Gutierrez-Valencia J."/>
        </authorList>
    </citation>
    <scope>NUCLEOTIDE SEQUENCE</scope>
</reference>
<evidence type="ECO:0000313" key="2">
    <source>
        <dbReference type="Proteomes" id="UP001154282"/>
    </source>
</evidence>
<accession>A0AAV0H8L5</accession>
<dbReference type="Proteomes" id="UP001154282">
    <property type="component" value="Unassembled WGS sequence"/>
</dbReference>
<comment type="caution">
    <text evidence="1">The sequence shown here is derived from an EMBL/GenBank/DDBJ whole genome shotgun (WGS) entry which is preliminary data.</text>
</comment>